<evidence type="ECO:0000256" key="4">
    <source>
        <dbReference type="ARBA" id="ARBA00022692"/>
    </source>
</evidence>
<keyword evidence="5" id="KW-0547">Nucleotide-binding</keyword>
<accession>A0A6P1Y224</accession>
<dbReference type="SUPFAM" id="SSF52540">
    <property type="entry name" value="P-loop containing nucleoside triphosphate hydrolases"/>
    <property type="match status" value="1"/>
</dbReference>
<dbReference type="GO" id="GO:0016887">
    <property type="term" value="F:ATP hydrolysis activity"/>
    <property type="evidence" value="ECO:0007669"/>
    <property type="project" value="InterPro"/>
</dbReference>
<keyword evidence="7 9" id="KW-1133">Transmembrane helix</keyword>
<dbReference type="InterPro" id="IPR011527">
    <property type="entry name" value="ABC1_TM_dom"/>
</dbReference>
<dbReference type="KEGG" id="trz:GWP43_11265"/>
<evidence type="ECO:0000256" key="1">
    <source>
        <dbReference type="ARBA" id="ARBA00004651"/>
    </source>
</evidence>
<dbReference type="InterPro" id="IPR036640">
    <property type="entry name" value="ABC1_TM_sf"/>
</dbReference>
<dbReference type="Proteomes" id="UP000464374">
    <property type="component" value="Chromosome"/>
</dbReference>
<evidence type="ECO:0000256" key="6">
    <source>
        <dbReference type="ARBA" id="ARBA00022840"/>
    </source>
</evidence>
<evidence type="ECO:0000259" key="10">
    <source>
        <dbReference type="PROSITE" id="PS50893"/>
    </source>
</evidence>
<evidence type="ECO:0000256" key="8">
    <source>
        <dbReference type="ARBA" id="ARBA00023136"/>
    </source>
</evidence>
<dbReference type="SMART" id="SM00382">
    <property type="entry name" value="AAA"/>
    <property type="match status" value="1"/>
</dbReference>
<feature type="transmembrane region" description="Helical" evidence="9">
    <location>
        <begin position="64"/>
        <end position="86"/>
    </location>
</feature>
<keyword evidence="4 9" id="KW-0812">Transmembrane</keyword>
<dbReference type="AlphaFoldDB" id="A0A6P1Y224"/>
<dbReference type="PROSITE" id="PS00211">
    <property type="entry name" value="ABC_TRANSPORTER_1"/>
    <property type="match status" value="1"/>
</dbReference>
<dbReference type="EMBL" id="CP048020">
    <property type="protein sequence ID" value="QHX43926.1"/>
    <property type="molecule type" value="Genomic_DNA"/>
</dbReference>
<name>A0A6P1Y224_9SPIR</name>
<evidence type="ECO:0000256" key="9">
    <source>
        <dbReference type="SAM" id="Phobius"/>
    </source>
</evidence>
<evidence type="ECO:0000313" key="13">
    <source>
        <dbReference type="Proteomes" id="UP000464374"/>
    </source>
</evidence>
<evidence type="ECO:0000256" key="3">
    <source>
        <dbReference type="ARBA" id="ARBA00022475"/>
    </source>
</evidence>
<evidence type="ECO:0000256" key="5">
    <source>
        <dbReference type="ARBA" id="ARBA00022741"/>
    </source>
</evidence>
<reference evidence="12 13" key="1">
    <citation type="submission" date="2020-01" db="EMBL/GenBank/DDBJ databases">
        <title>Complete genome sequence of a human oral phylogroup 1 Treponema sp. strain ATCC 700766, originally isolated from periodontitis dental plaque.</title>
        <authorList>
            <person name="Chan Y."/>
            <person name="Huo Y.-B."/>
            <person name="Yu X.-L."/>
            <person name="Zeng H."/>
            <person name="Leung W.-K."/>
            <person name="Watt R.M."/>
        </authorList>
    </citation>
    <scope>NUCLEOTIDE SEQUENCE [LARGE SCALE GENOMIC DNA]</scope>
    <source>
        <strain evidence="12 13">OMZ 804</strain>
    </source>
</reference>
<keyword evidence="8 9" id="KW-0472">Membrane</keyword>
<feature type="transmembrane region" description="Helical" evidence="9">
    <location>
        <begin position="286"/>
        <end position="307"/>
    </location>
</feature>
<dbReference type="FunFam" id="3.40.50.300:FF:000221">
    <property type="entry name" value="Multidrug ABC transporter ATP-binding protein"/>
    <property type="match status" value="1"/>
</dbReference>
<evidence type="ECO:0000259" key="11">
    <source>
        <dbReference type="PROSITE" id="PS50929"/>
    </source>
</evidence>
<dbReference type="InterPro" id="IPR003439">
    <property type="entry name" value="ABC_transporter-like_ATP-bd"/>
</dbReference>
<evidence type="ECO:0000256" key="2">
    <source>
        <dbReference type="ARBA" id="ARBA00022448"/>
    </source>
</evidence>
<dbReference type="PROSITE" id="PS50929">
    <property type="entry name" value="ABC_TM1F"/>
    <property type="match status" value="1"/>
</dbReference>
<dbReference type="RefSeq" id="WP_203232407.1">
    <property type="nucleotide sequence ID" value="NZ_CP048020.1"/>
</dbReference>
<dbReference type="Pfam" id="PF00005">
    <property type="entry name" value="ABC_tran"/>
    <property type="match status" value="1"/>
</dbReference>
<proteinExistence type="predicted"/>
<feature type="transmembrane region" description="Helical" evidence="9">
    <location>
        <begin position="147"/>
        <end position="166"/>
    </location>
</feature>
<protein>
    <submittedName>
        <fullName evidence="12">ABC transporter ATP-binding protein</fullName>
    </submittedName>
</protein>
<dbReference type="PROSITE" id="PS50893">
    <property type="entry name" value="ABC_TRANSPORTER_2"/>
    <property type="match status" value="1"/>
</dbReference>
<evidence type="ECO:0000313" key="12">
    <source>
        <dbReference type="EMBL" id="QHX43926.1"/>
    </source>
</evidence>
<feature type="domain" description="ABC transmembrane type-1" evidence="11">
    <location>
        <begin position="32"/>
        <end position="315"/>
    </location>
</feature>
<gene>
    <name evidence="12" type="ORF">GWP43_11265</name>
</gene>
<feature type="transmembrane region" description="Helical" evidence="9">
    <location>
        <begin position="172"/>
        <end position="190"/>
    </location>
</feature>
<feature type="domain" description="ABC transporter" evidence="10">
    <location>
        <begin position="346"/>
        <end position="579"/>
    </location>
</feature>
<dbReference type="InterPro" id="IPR027417">
    <property type="entry name" value="P-loop_NTPase"/>
</dbReference>
<comment type="subcellular location">
    <subcellularLocation>
        <location evidence="1">Cell membrane</location>
        <topology evidence="1">Multi-pass membrane protein</topology>
    </subcellularLocation>
</comment>
<dbReference type="PANTHER" id="PTHR43394">
    <property type="entry name" value="ATP-DEPENDENT PERMEASE MDL1, MITOCHONDRIAL"/>
    <property type="match status" value="1"/>
</dbReference>
<sequence length="592" mass="64944">MEKLSKTGEHTAEKTALQYLLELAKPCKRLLVTSVIFAVLGAAAGIIPYLAVSRLIIRICARDYTLQAIFVTALIALAGYLGQLYLSTLSTIRSHRAAFTVLKNIRMQLTAKLSRVPMGFILDTPSGKFKTMLVDTVEKLELPLAHIIPELTANLLIPFLMLVYFFYLDWRLALTAFATFPLGLICYMGMMKDYEKRYAKVLTASKNMDAATVEYIGGIEVIKAFNQSTVSYRKYTEAIAENENAKAEWFKKTNPYYAAGIAIAPSSLLGVLPLGCWFFIHGSISAGSFISCIILSLGLIAPLIQALRYTDSLAMVDSTVKEIAKLLEAEEMNRPKNGVPIKENTIAFSHVSFAYSDTEVLHDISFQAVPNGMTAFVDPSGSGKSTIARLIASFWEASKGSVMIGGCDARNIPLSQVMERVGYVSQDNYLFHLSIRENIRIGKPDATDAEIEQAAKKASCHEFIKALPQGYDTVAGDGGNNLSGGEKQRIAIARAILKDSPIIMLDEATAFTDPENEAVIQRSIGELVAGKTLIVIAHRLSTITMADKIIVMNHGRIESEGRHQSLLESCELYRTLWNAHISVSDKKSGEAV</sequence>
<dbReference type="Pfam" id="PF00664">
    <property type="entry name" value="ABC_membrane"/>
    <property type="match status" value="1"/>
</dbReference>
<dbReference type="Gene3D" id="3.40.50.300">
    <property type="entry name" value="P-loop containing nucleotide triphosphate hydrolases"/>
    <property type="match status" value="1"/>
</dbReference>
<dbReference type="Gene3D" id="1.20.1560.10">
    <property type="entry name" value="ABC transporter type 1, transmembrane domain"/>
    <property type="match status" value="1"/>
</dbReference>
<dbReference type="InterPro" id="IPR039421">
    <property type="entry name" value="Type_1_exporter"/>
</dbReference>
<dbReference type="PANTHER" id="PTHR43394:SF1">
    <property type="entry name" value="ATP-BINDING CASSETTE SUB-FAMILY B MEMBER 10, MITOCHONDRIAL"/>
    <property type="match status" value="1"/>
</dbReference>
<dbReference type="GO" id="GO:0015421">
    <property type="term" value="F:ABC-type oligopeptide transporter activity"/>
    <property type="evidence" value="ECO:0007669"/>
    <property type="project" value="TreeGrafter"/>
</dbReference>
<evidence type="ECO:0000256" key="7">
    <source>
        <dbReference type="ARBA" id="ARBA00022989"/>
    </source>
</evidence>
<organism evidence="12 13">
    <name type="scientific">Treponema vincentii</name>
    <dbReference type="NCBI Taxonomy" id="69710"/>
    <lineage>
        <taxon>Bacteria</taxon>
        <taxon>Pseudomonadati</taxon>
        <taxon>Spirochaetota</taxon>
        <taxon>Spirochaetia</taxon>
        <taxon>Spirochaetales</taxon>
        <taxon>Treponemataceae</taxon>
        <taxon>Treponema</taxon>
    </lineage>
</organism>
<dbReference type="SUPFAM" id="SSF90123">
    <property type="entry name" value="ABC transporter transmembrane region"/>
    <property type="match status" value="1"/>
</dbReference>
<feature type="transmembrane region" description="Helical" evidence="9">
    <location>
        <begin position="256"/>
        <end position="280"/>
    </location>
</feature>
<dbReference type="GO" id="GO:0005524">
    <property type="term" value="F:ATP binding"/>
    <property type="evidence" value="ECO:0007669"/>
    <property type="project" value="UniProtKB-KW"/>
</dbReference>
<dbReference type="InterPro" id="IPR017871">
    <property type="entry name" value="ABC_transporter-like_CS"/>
</dbReference>
<keyword evidence="2" id="KW-0813">Transport</keyword>
<dbReference type="InterPro" id="IPR003593">
    <property type="entry name" value="AAA+_ATPase"/>
</dbReference>
<dbReference type="GO" id="GO:0005886">
    <property type="term" value="C:plasma membrane"/>
    <property type="evidence" value="ECO:0007669"/>
    <property type="project" value="UniProtKB-SubCell"/>
</dbReference>
<keyword evidence="3" id="KW-1003">Cell membrane</keyword>
<feature type="transmembrane region" description="Helical" evidence="9">
    <location>
        <begin position="30"/>
        <end position="52"/>
    </location>
</feature>
<keyword evidence="6 12" id="KW-0067">ATP-binding</keyword>